<evidence type="ECO:0000313" key="4">
    <source>
        <dbReference type="EMBL" id="MBK1714604.1"/>
    </source>
</evidence>
<sequence length="65" mass="6239">MRVALDGLAGRHPAARADAPPALSGLTLSVGAGEAVAVIGPSGAGKTTLLQLVAAALRPAAGRVE</sequence>
<evidence type="ECO:0000259" key="3">
    <source>
        <dbReference type="Pfam" id="PF00005"/>
    </source>
</evidence>
<proteinExistence type="inferred from homology"/>
<keyword evidence="5" id="KW-1185">Reference proteome</keyword>
<comment type="similarity">
    <text evidence="1">Belongs to the ABC transporter superfamily.</text>
</comment>
<evidence type="ECO:0000313" key="5">
    <source>
        <dbReference type="Proteomes" id="UP001041814"/>
    </source>
</evidence>
<dbReference type="RefSeq" id="WP_200379427.1">
    <property type="nucleotide sequence ID" value="NZ_NRRU01000073.1"/>
</dbReference>
<reference evidence="4" key="2">
    <citation type="journal article" date="2020" name="Microorganisms">
        <title>Osmotic Adaptation and Compatible Solute Biosynthesis of Phototrophic Bacteria as Revealed from Genome Analyses.</title>
        <authorList>
            <person name="Imhoff J.F."/>
            <person name="Rahn T."/>
            <person name="Kunzel S."/>
            <person name="Keller A."/>
            <person name="Neulinger S.C."/>
        </authorList>
    </citation>
    <scope>NUCLEOTIDE SEQUENCE</scope>
    <source>
        <strain evidence="4">IM 151</strain>
    </source>
</reference>
<feature type="domain" description="ABC transporter" evidence="3">
    <location>
        <begin position="23"/>
        <end position="64"/>
    </location>
</feature>
<dbReference type="PANTHER" id="PTHR42788:SF13">
    <property type="entry name" value="ALIPHATIC SULFONATES IMPORT ATP-BINDING PROTEIN SSUB"/>
    <property type="match status" value="1"/>
</dbReference>
<dbReference type="InterPro" id="IPR050166">
    <property type="entry name" value="ABC_transporter_ATP-bind"/>
</dbReference>
<protein>
    <submittedName>
        <fullName evidence="4">Phosphonate ABC transporter</fullName>
    </submittedName>
</protein>
<reference evidence="4" key="1">
    <citation type="submission" date="2017-08" db="EMBL/GenBank/DDBJ databases">
        <authorList>
            <person name="Imhoff J.F."/>
            <person name="Rahn T."/>
            <person name="Kuenzel S."/>
            <person name="Neulinger S.C."/>
        </authorList>
    </citation>
    <scope>NUCLEOTIDE SEQUENCE</scope>
    <source>
        <strain evidence="4">IM 151</strain>
    </source>
</reference>
<dbReference type="EMBL" id="NRRU01000073">
    <property type="protein sequence ID" value="MBK1714604.1"/>
    <property type="molecule type" value="Genomic_DNA"/>
</dbReference>
<dbReference type="PANTHER" id="PTHR42788">
    <property type="entry name" value="TAURINE IMPORT ATP-BINDING PROTEIN-RELATED"/>
    <property type="match status" value="1"/>
</dbReference>
<feature type="non-terminal residue" evidence="4">
    <location>
        <position position="65"/>
    </location>
</feature>
<dbReference type="SUPFAM" id="SSF52540">
    <property type="entry name" value="P-loop containing nucleoside triphosphate hydrolases"/>
    <property type="match status" value="1"/>
</dbReference>
<dbReference type="Pfam" id="PF00005">
    <property type="entry name" value="ABC_tran"/>
    <property type="match status" value="1"/>
</dbReference>
<gene>
    <name evidence="4" type="ORF">CKO43_17690</name>
</gene>
<dbReference type="Proteomes" id="UP001041814">
    <property type="component" value="Unassembled WGS sequence"/>
</dbReference>
<evidence type="ECO:0000256" key="2">
    <source>
        <dbReference type="ARBA" id="ARBA00022448"/>
    </source>
</evidence>
<dbReference type="InterPro" id="IPR027417">
    <property type="entry name" value="P-loop_NTPase"/>
</dbReference>
<evidence type="ECO:0000256" key="1">
    <source>
        <dbReference type="ARBA" id="ARBA00005417"/>
    </source>
</evidence>
<dbReference type="Gene3D" id="3.40.50.300">
    <property type="entry name" value="P-loop containing nucleotide triphosphate hydrolases"/>
    <property type="match status" value="1"/>
</dbReference>
<accession>A0ABS1DYZ6</accession>
<dbReference type="InterPro" id="IPR003439">
    <property type="entry name" value="ABC_transporter-like_ATP-bd"/>
</dbReference>
<comment type="caution">
    <text evidence="4">The sequence shown here is derived from an EMBL/GenBank/DDBJ whole genome shotgun (WGS) entry which is preliminary data.</text>
</comment>
<name>A0ABS1DYZ6_RUBGE</name>
<keyword evidence="2" id="KW-0813">Transport</keyword>
<organism evidence="4 5">
    <name type="scientific">Rubrivivax gelatinosus</name>
    <name type="common">Rhodocyclus gelatinosus</name>
    <name type="synonym">Rhodopseudomonas gelatinosa</name>
    <dbReference type="NCBI Taxonomy" id="28068"/>
    <lineage>
        <taxon>Bacteria</taxon>
        <taxon>Pseudomonadati</taxon>
        <taxon>Pseudomonadota</taxon>
        <taxon>Betaproteobacteria</taxon>
        <taxon>Burkholderiales</taxon>
        <taxon>Sphaerotilaceae</taxon>
        <taxon>Rubrivivax</taxon>
    </lineage>
</organism>